<feature type="transmembrane region" description="Helical" evidence="11">
    <location>
        <begin position="133"/>
        <end position="155"/>
    </location>
</feature>
<evidence type="ECO:0000256" key="3">
    <source>
        <dbReference type="ARBA" id="ARBA00022448"/>
    </source>
</evidence>
<dbReference type="SUPFAM" id="SSF81324">
    <property type="entry name" value="Voltage-gated potassium channels"/>
    <property type="match status" value="1"/>
</dbReference>
<dbReference type="Proteomes" id="UP000694864">
    <property type="component" value="Chromosome 20"/>
</dbReference>
<dbReference type="RefSeq" id="XP_010494804.1">
    <property type="nucleotide sequence ID" value="XM_010496502.2"/>
</dbReference>
<dbReference type="InterPro" id="IPR013099">
    <property type="entry name" value="K_chnl_dom"/>
</dbReference>
<dbReference type="PANTHER" id="PTHR11003">
    <property type="entry name" value="POTASSIUM CHANNEL, SUBFAMILY K"/>
    <property type="match status" value="1"/>
</dbReference>
<evidence type="ECO:0000313" key="13">
    <source>
        <dbReference type="Proteomes" id="UP000694864"/>
    </source>
</evidence>
<evidence type="ECO:0000256" key="5">
    <source>
        <dbReference type="ARBA" id="ARBA00022837"/>
    </source>
</evidence>
<feature type="region of interest" description="Disordered" evidence="10">
    <location>
        <begin position="53"/>
        <end position="76"/>
    </location>
</feature>
<keyword evidence="7" id="KW-0406">Ion transport</keyword>
<evidence type="ECO:0000256" key="9">
    <source>
        <dbReference type="ARBA" id="ARBA00023303"/>
    </source>
</evidence>
<keyword evidence="8 11" id="KW-0472">Membrane</keyword>
<dbReference type="PANTHER" id="PTHR11003:SF274">
    <property type="entry name" value="POTASSIUM INWARD RECTIFIER (KIR)-LIKE CHANNEL 3-RELATED"/>
    <property type="match status" value="1"/>
</dbReference>
<feature type="domain" description="Potassium channel" evidence="12">
    <location>
        <begin position="176"/>
        <end position="242"/>
    </location>
</feature>
<dbReference type="SUPFAM" id="SSF47473">
    <property type="entry name" value="EF-hand"/>
    <property type="match status" value="1"/>
</dbReference>
<reference evidence="13" key="1">
    <citation type="journal article" date="2014" name="Nat. Commun.">
        <title>The emerging biofuel crop Camelina sativa retains a highly undifferentiated hexaploid genome structure.</title>
        <authorList>
            <person name="Kagale S."/>
            <person name="Koh C."/>
            <person name="Nixon J."/>
            <person name="Bollina V."/>
            <person name="Clarke W.E."/>
            <person name="Tuteja R."/>
            <person name="Spillane C."/>
            <person name="Robinson S.J."/>
            <person name="Links M.G."/>
            <person name="Clarke C."/>
            <person name="Higgins E.E."/>
            <person name="Huebert T."/>
            <person name="Sharpe A.G."/>
            <person name="Parkin I.A."/>
        </authorList>
    </citation>
    <scope>NUCLEOTIDE SEQUENCE [LARGE SCALE GENOMIC DNA]</scope>
    <source>
        <strain evidence="13">cv. DH55</strain>
    </source>
</reference>
<evidence type="ECO:0000256" key="8">
    <source>
        <dbReference type="ARBA" id="ARBA00023136"/>
    </source>
</evidence>
<dbReference type="InterPro" id="IPR018247">
    <property type="entry name" value="EF_Hand_1_Ca_BS"/>
</dbReference>
<feature type="transmembrane region" description="Helical" evidence="11">
    <location>
        <begin position="167"/>
        <end position="185"/>
    </location>
</feature>
<evidence type="ECO:0000256" key="6">
    <source>
        <dbReference type="ARBA" id="ARBA00022989"/>
    </source>
</evidence>
<dbReference type="Gene3D" id="1.10.287.70">
    <property type="match status" value="1"/>
</dbReference>
<gene>
    <name evidence="14" type="primary">LOC104771898</name>
</gene>
<dbReference type="GeneID" id="104771898"/>
<keyword evidence="5" id="KW-0106">Calcium</keyword>
<proteinExistence type="inferred from homology"/>
<evidence type="ECO:0000256" key="1">
    <source>
        <dbReference type="ARBA" id="ARBA00004141"/>
    </source>
</evidence>
<feature type="transmembrane region" description="Helical" evidence="11">
    <location>
        <begin position="221"/>
        <end position="242"/>
    </location>
</feature>
<feature type="compositionally biased region" description="Low complexity" evidence="10">
    <location>
        <begin position="57"/>
        <end position="73"/>
    </location>
</feature>
<dbReference type="InterPro" id="IPR011992">
    <property type="entry name" value="EF-hand-dom_pair"/>
</dbReference>
<keyword evidence="6 11" id="KW-1133">Transmembrane helix</keyword>
<organism evidence="13 14">
    <name type="scientific">Camelina sativa</name>
    <name type="common">False flax</name>
    <name type="synonym">Myagrum sativum</name>
    <dbReference type="NCBI Taxonomy" id="90675"/>
    <lineage>
        <taxon>Eukaryota</taxon>
        <taxon>Viridiplantae</taxon>
        <taxon>Streptophyta</taxon>
        <taxon>Embryophyta</taxon>
        <taxon>Tracheophyta</taxon>
        <taxon>Spermatophyta</taxon>
        <taxon>Magnoliopsida</taxon>
        <taxon>eudicotyledons</taxon>
        <taxon>Gunneridae</taxon>
        <taxon>Pentapetalae</taxon>
        <taxon>rosids</taxon>
        <taxon>malvids</taxon>
        <taxon>Brassicales</taxon>
        <taxon>Brassicaceae</taxon>
        <taxon>Camelineae</taxon>
        <taxon>Camelina</taxon>
    </lineage>
</organism>
<evidence type="ECO:0000256" key="7">
    <source>
        <dbReference type="ARBA" id="ARBA00023065"/>
    </source>
</evidence>
<name>A0ABM0Y3B7_CAMSA</name>
<feature type="transmembrane region" description="Helical" evidence="11">
    <location>
        <begin position="192"/>
        <end position="209"/>
    </location>
</feature>
<dbReference type="Pfam" id="PF07885">
    <property type="entry name" value="Ion_trans_2"/>
    <property type="match status" value="1"/>
</dbReference>
<dbReference type="InterPro" id="IPR003280">
    <property type="entry name" value="2pore_dom_K_chnl"/>
</dbReference>
<comment type="similarity">
    <text evidence="2">Belongs to the two pore domain potassium channel (TC 1.A.1.7) family.</text>
</comment>
<evidence type="ECO:0000256" key="4">
    <source>
        <dbReference type="ARBA" id="ARBA00022692"/>
    </source>
</evidence>
<evidence type="ECO:0000259" key="12">
    <source>
        <dbReference type="Pfam" id="PF07885"/>
    </source>
</evidence>
<sequence>MANDDNNNDPLQQYLISPRLNQPPSLFPLPEEHNDVTIPMPLTPSELKNRLIFGPFSENSSPSSSSTTSSSNSIDLLLPPPELNVPAHHLHRSKTAPAMVVINDISHSNDQAEVNDISQPKDHRTEQSDSKTVVVRQAVVLLVAYLSLGVLIYWLNRDSYNVNPPDRGIDALYFGAVTMCGVLIMRFVEKTGWFDSFWFSVMLATTVGYGDRAFSTLLGRLLAGIWLLVSTLAVARAFFCLAEARLDKRNRERAKKVLGQSMSISQFFAADIDCNGCISKAEYVIYKLKQMEKMTDKDIILISKQFDKLDRTNSGRITLVDLLETSV</sequence>
<keyword evidence="4 11" id="KW-0812">Transmembrane</keyword>
<evidence type="ECO:0000256" key="10">
    <source>
        <dbReference type="SAM" id="MobiDB-lite"/>
    </source>
</evidence>
<evidence type="ECO:0000313" key="14">
    <source>
        <dbReference type="RefSeq" id="XP_010494804.1"/>
    </source>
</evidence>
<evidence type="ECO:0000256" key="11">
    <source>
        <dbReference type="SAM" id="Phobius"/>
    </source>
</evidence>
<keyword evidence="13" id="KW-1185">Reference proteome</keyword>
<accession>A0ABM0Y3B7</accession>
<keyword evidence="3" id="KW-0813">Transport</keyword>
<keyword evidence="9" id="KW-0407">Ion channel</keyword>
<evidence type="ECO:0000256" key="2">
    <source>
        <dbReference type="ARBA" id="ARBA00010159"/>
    </source>
</evidence>
<comment type="subcellular location">
    <subcellularLocation>
        <location evidence="1">Membrane</location>
        <topology evidence="1">Multi-pass membrane protein</topology>
    </subcellularLocation>
</comment>
<dbReference type="Gene3D" id="1.10.238.10">
    <property type="entry name" value="EF-hand"/>
    <property type="match status" value="1"/>
</dbReference>
<protein>
    <submittedName>
        <fullName evidence="14">Two-pore potassium channel 2-like</fullName>
    </submittedName>
</protein>
<dbReference type="PROSITE" id="PS00018">
    <property type="entry name" value="EF_HAND_1"/>
    <property type="match status" value="1"/>
</dbReference>
<reference evidence="14" key="2">
    <citation type="submission" date="2025-08" db="UniProtKB">
        <authorList>
            <consortium name="RefSeq"/>
        </authorList>
    </citation>
    <scope>IDENTIFICATION</scope>
    <source>
        <tissue evidence="14">Leaf</tissue>
    </source>
</reference>